<evidence type="ECO:0000313" key="5">
    <source>
        <dbReference type="Proteomes" id="UP000035800"/>
    </source>
</evidence>
<dbReference type="Proteomes" id="UP000035800">
    <property type="component" value="Chromosome I"/>
</dbReference>
<reference evidence="4 5" key="1">
    <citation type="journal article" date="2012" name="Gene">
        <title>Sequence of Leptospira santarosai serovar Shermani genome and prediction of virulence-associated genes.</title>
        <authorList>
            <person name="Chou L.F."/>
            <person name="Chen Y.T."/>
            <person name="Lu C.W."/>
            <person name="Ko Y.C."/>
            <person name="Tang C.Y."/>
            <person name="Pan M.J."/>
            <person name="Tian Y.C."/>
            <person name="Chiu C.H."/>
            <person name="Hung C.C."/>
            <person name="Yang C.W."/>
        </authorList>
    </citation>
    <scope>NUCLEOTIDE SEQUENCE [LARGE SCALE GENOMIC DNA]</scope>
    <source>
        <strain evidence="4">LT 821</strain>
    </source>
</reference>
<dbReference type="KEGG" id="lst:LSS_04254"/>
<dbReference type="GO" id="GO:0044281">
    <property type="term" value="P:small molecule metabolic process"/>
    <property type="evidence" value="ECO:0007669"/>
    <property type="project" value="UniProtKB-ARBA"/>
</dbReference>
<reference evidence="4 5" key="2">
    <citation type="journal article" date="2014" name="Emerg. Microbes Infect.">
        <title>Potential impact on kidney infection: a whole-genome analysis of Leptospira santarosai serovar Shermani.</title>
        <authorList>
            <person name="Chou L.F."/>
            <person name="Chen T.W."/>
            <person name="Ko Y.C."/>
            <person name="Pan M.J."/>
            <person name="Tian Y.C."/>
            <person name="Chiu C.H."/>
            <person name="Tang P."/>
            <person name="Hung C.C."/>
            <person name="Yang C.W."/>
        </authorList>
    </citation>
    <scope>NUCLEOTIDE SEQUENCE</scope>
    <source>
        <strain evidence="4 5">LT 821</strain>
    </source>
</reference>
<dbReference type="GO" id="GO:0016787">
    <property type="term" value="F:hydrolase activity"/>
    <property type="evidence" value="ECO:0007669"/>
    <property type="project" value="UniProtKB-KW"/>
</dbReference>
<gene>
    <name evidence="4" type="ORF">LSS_04254</name>
</gene>
<evidence type="ECO:0000256" key="1">
    <source>
        <dbReference type="ARBA" id="ARBA00010211"/>
    </source>
</evidence>
<sequence length="325" mass="36758">MNDIPKEDTFMAANYARFSKKNSIEWGKVEDDKILPLDCGDYTTKDFLEYIKKKRKNSKQKPIHIRDVSVLSPITAPCQILCQGANYRQHQIESGFDPDDKTYNLFFTKSDASLSSPMGKIVRPSHVKLLDYEIELGLVFGKGFDSTLKLNPERIGEYIAAFFMANDVSARDVQIPQMQWYKGKSYRTFCPTGPYLTVLEPGDFNLLDSLELTLFVNGQIRQRDTAANLIFKPVESILELSQFCNVSPGDVLLTGTPSGCALQAPGKLIQKIASFLPEKKKWNLFVKNQEKRSQYLRPGDVVRSTIRSPDLKIDLGEQILNVVEA</sequence>
<dbReference type="GO" id="GO:0046872">
    <property type="term" value="F:metal ion binding"/>
    <property type="evidence" value="ECO:0007669"/>
    <property type="project" value="UniProtKB-KW"/>
</dbReference>
<organism evidence="4 5">
    <name type="scientific">Leptospira santarosai serovar Shermani str. LT 821</name>
    <dbReference type="NCBI Taxonomy" id="758847"/>
    <lineage>
        <taxon>Bacteria</taxon>
        <taxon>Pseudomonadati</taxon>
        <taxon>Spirochaetota</taxon>
        <taxon>Spirochaetia</taxon>
        <taxon>Leptospirales</taxon>
        <taxon>Leptospiraceae</taxon>
        <taxon>Leptospira</taxon>
    </lineage>
</organism>
<dbReference type="InterPro" id="IPR051121">
    <property type="entry name" value="FAH"/>
</dbReference>
<keyword evidence="2" id="KW-0479">Metal-binding</keyword>
<name>K8Y422_9LEPT</name>
<dbReference type="Pfam" id="PF01557">
    <property type="entry name" value="FAA_hydrolase"/>
    <property type="match status" value="1"/>
</dbReference>
<dbReference type="PANTHER" id="PTHR42796:SF4">
    <property type="entry name" value="FUMARYLACETOACETATE HYDROLASE DOMAIN-CONTAINING PROTEIN 2A"/>
    <property type="match status" value="1"/>
</dbReference>
<comment type="similarity">
    <text evidence="1">Belongs to the FAH family.</text>
</comment>
<proteinExistence type="inferred from homology"/>
<dbReference type="InterPro" id="IPR036663">
    <property type="entry name" value="Fumarylacetoacetase_C_sf"/>
</dbReference>
<evidence type="ECO:0000256" key="2">
    <source>
        <dbReference type="ARBA" id="ARBA00022723"/>
    </source>
</evidence>
<dbReference type="STRING" id="758847.LSS_04254"/>
<keyword evidence="4" id="KW-0378">Hydrolase</keyword>
<evidence type="ECO:0000259" key="3">
    <source>
        <dbReference type="Pfam" id="PF01557"/>
    </source>
</evidence>
<feature type="domain" description="Fumarylacetoacetase-like C-terminal" evidence="3">
    <location>
        <begin position="80"/>
        <end position="313"/>
    </location>
</feature>
<dbReference type="EMBL" id="CP006694">
    <property type="protein sequence ID" value="EKT88169.2"/>
    <property type="molecule type" value="Genomic_DNA"/>
</dbReference>
<dbReference type="InterPro" id="IPR011234">
    <property type="entry name" value="Fumarylacetoacetase-like_C"/>
</dbReference>
<accession>K8Y422</accession>
<dbReference type="AlphaFoldDB" id="K8Y422"/>
<protein>
    <submittedName>
        <fullName evidence="4">Fumarylacetoacetate hydrolase</fullName>
    </submittedName>
</protein>
<dbReference type="SUPFAM" id="SSF56529">
    <property type="entry name" value="FAH"/>
    <property type="match status" value="1"/>
</dbReference>
<dbReference type="PANTHER" id="PTHR42796">
    <property type="entry name" value="FUMARYLACETOACETATE HYDROLASE DOMAIN-CONTAINING PROTEIN 2A-RELATED"/>
    <property type="match status" value="1"/>
</dbReference>
<evidence type="ECO:0000313" key="4">
    <source>
        <dbReference type="EMBL" id="EKT88169.2"/>
    </source>
</evidence>
<dbReference type="Gene3D" id="3.90.850.10">
    <property type="entry name" value="Fumarylacetoacetase-like, C-terminal domain"/>
    <property type="match status" value="1"/>
</dbReference>